<organism evidence="3 4">
    <name type="scientific">Dacryopinax primogenitus (strain DJM 731)</name>
    <name type="common">Brown rot fungus</name>
    <dbReference type="NCBI Taxonomy" id="1858805"/>
    <lineage>
        <taxon>Eukaryota</taxon>
        <taxon>Fungi</taxon>
        <taxon>Dikarya</taxon>
        <taxon>Basidiomycota</taxon>
        <taxon>Agaricomycotina</taxon>
        <taxon>Dacrymycetes</taxon>
        <taxon>Dacrymycetales</taxon>
        <taxon>Dacrymycetaceae</taxon>
        <taxon>Dacryopinax</taxon>
    </lineage>
</organism>
<evidence type="ECO:0000256" key="2">
    <source>
        <dbReference type="SAM" id="Phobius"/>
    </source>
</evidence>
<dbReference type="RefSeq" id="XP_040630391.1">
    <property type="nucleotide sequence ID" value="XM_040769902.1"/>
</dbReference>
<keyword evidence="2" id="KW-1133">Transmembrane helix</keyword>
<feature type="transmembrane region" description="Helical" evidence="2">
    <location>
        <begin position="88"/>
        <end position="110"/>
    </location>
</feature>
<dbReference type="GeneID" id="63684964"/>
<accession>M5GBQ6</accession>
<proteinExistence type="predicted"/>
<protein>
    <recommendedName>
        <fullName evidence="5">Mid2 domain-containing protein</fullName>
    </recommendedName>
</protein>
<evidence type="ECO:0000256" key="1">
    <source>
        <dbReference type="SAM" id="MobiDB-lite"/>
    </source>
</evidence>
<dbReference type="OrthoDB" id="10520877at2759"/>
<evidence type="ECO:0000313" key="3">
    <source>
        <dbReference type="EMBL" id="EJU03497.1"/>
    </source>
</evidence>
<gene>
    <name evidence="3" type="ORF">DACRYDRAFT_114888</name>
</gene>
<keyword evidence="4" id="KW-1185">Reference proteome</keyword>
<keyword evidence="2" id="KW-0812">Transmembrane</keyword>
<dbReference type="AlphaFoldDB" id="M5GBQ6"/>
<dbReference type="HOGENOM" id="CLU_1402383_0_0_1"/>
<feature type="region of interest" description="Disordered" evidence="1">
    <location>
        <begin position="140"/>
        <end position="194"/>
    </location>
</feature>
<sequence>MSSSFATSTFPGTTQVSPFTTLPPVSPSTWAKSATEAESLLASPTSLPTTSPYYYSTDSDGHTTTFAVLPGTATGSPTGSSSSKTTTIILGVILPVVVIGGLIVLALLVLRRRTRRRRQAWRARYPSQWSWDAKYHDAEPDPTPLDATSLGHARQDSGYEFAPSHSRFPSSDLPKTPQRQPSVPPTSHYRDRSM</sequence>
<evidence type="ECO:0008006" key="5">
    <source>
        <dbReference type="Google" id="ProtNLM"/>
    </source>
</evidence>
<evidence type="ECO:0000313" key="4">
    <source>
        <dbReference type="Proteomes" id="UP000030653"/>
    </source>
</evidence>
<reference evidence="3 4" key="1">
    <citation type="journal article" date="2012" name="Science">
        <title>The Paleozoic origin of enzymatic lignin decomposition reconstructed from 31 fungal genomes.</title>
        <authorList>
            <person name="Floudas D."/>
            <person name="Binder M."/>
            <person name="Riley R."/>
            <person name="Barry K."/>
            <person name="Blanchette R.A."/>
            <person name="Henrissat B."/>
            <person name="Martinez A.T."/>
            <person name="Otillar R."/>
            <person name="Spatafora J.W."/>
            <person name="Yadav J.S."/>
            <person name="Aerts A."/>
            <person name="Benoit I."/>
            <person name="Boyd A."/>
            <person name="Carlson A."/>
            <person name="Copeland A."/>
            <person name="Coutinho P.M."/>
            <person name="de Vries R.P."/>
            <person name="Ferreira P."/>
            <person name="Findley K."/>
            <person name="Foster B."/>
            <person name="Gaskell J."/>
            <person name="Glotzer D."/>
            <person name="Gorecki P."/>
            <person name="Heitman J."/>
            <person name="Hesse C."/>
            <person name="Hori C."/>
            <person name="Igarashi K."/>
            <person name="Jurgens J.A."/>
            <person name="Kallen N."/>
            <person name="Kersten P."/>
            <person name="Kohler A."/>
            <person name="Kuees U."/>
            <person name="Kumar T.K.A."/>
            <person name="Kuo A."/>
            <person name="LaButti K."/>
            <person name="Larrondo L.F."/>
            <person name="Lindquist E."/>
            <person name="Ling A."/>
            <person name="Lombard V."/>
            <person name="Lucas S."/>
            <person name="Lundell T."/>
            <person name="Martin R."/>
            <person name="McLaughlin D.J."/>
            <person name="Morgenstern I."/>
            <person name="Morin E."/>
            <person name="Murat C."/>
            <person name="Nagy L.G."/>
            <person name="Nolan M."/>
            <person name="Ohm R.A."/>
            <person name="Patyshakuliyeva A."/>
            <person name="Rokas A."/>
            <person name="Ruiz-Duenas F.J."/>
            <person name="Sabat G."/>
            <person name="Salamov A."/>
            <person name="Samejima M."/>
            <person name="Schmutz J."/>
            <person name="Slot J.C."/>
            <person name="St John F."/>
            <person name="Stenlid J."/>
            <person name="Sun H."/>
            <person name="Sun S."/>
            <person name="Syed K."/>
            <person name="Tsang A."/>
            <person name="Wiebenga A."/>
            <person name="Young D."/>
            <person name="Pisabarro A."/>
            <person name="Eastwood D.C."/>
            <person name="Martin F."/>
            <person name="Cullen D."/>
            <person name="Grigoriev I.V."/>
            <person name="Hibbett D.S."/>
        </authorList>
    </citation>
    <scope>NUCLEOTIDE SEQUENCE [LARGE SCALE GENOMIC DNA]</scope>
    <source>
        <strain evidence="3 4">DJM-731 SS1</strain>
    </source>
</reference>
<dbReference type="Proteomes" id="UP000030653">
    <property type="component" value="Unassembled WGS sequence"/>
</dbReference>
<dbReference type="EMBL" id="JH795859">
    <property type="protein sequence ID" value="EJU03497.1"/>
    <property type="molecule type" value="Genomic_DNA"/>
</dbReference>
<name>M5GBQ6_DACPD</name>
<keyword evidence="2" id="KW-0472">Membrane</keyword>